<evidence type="ECO:0000313" key="3">
    <source>
        <dbReference type="EMBL" id="MFC0533264.1"/>
    </source>
</evidence>
<dbReference type="InterPro" id="IPR012340">
    <property type="entry name" value="NA-bd_OB-fold"/>
</dbReference>
<organism evidence="3 4">
    <name type="scientific">Phytohabitans kaempferiae</name>
    <dbReference type="NCBI Taxonomy" id="1620943"/>
    <lineage>
        <taxon>Bacteria</taxon>
        <taxon>Bacillati</taxon>
        <taxon>Actinomycetota</taxon>
        <taxon>Actinomycetes</taxon>
        <taxon>Micromonosporales</taxon>
        <taxon>Micromonosporaceae</taxon>
    </lineage>
</organism>
<protein>
    <submittedName>
        <fullName evidence="3">Cold shock domain-containing protein</fullName>
    </submittedName>
</protein>
<evidence type="ECO:0000256" key="1">
    <source>
        <dbReference type="SAM" id="MobiDB-lite"/>
    </source>
</evidence>
<name>A0ABV6MFC6_9ACTN</name>
<dbReference type="PROSITE" id="PS51857">
    <property type="entry name" value="CSD_2"/>
    <property type="match status" value="1"/>
</dbReference>
<dbReference type="Proteomes" id="UP001589867">
    <property type="component" value="Unassembled WGS sequence"/>
</dbReference>
<reference evidence="3 4" key="1">
    <citation type="submission" date="2024-09" db="EMBL/GenBank/DDBJ databases">
        <authorList>
            <person name="Sun Q."/>
            <person name="Mori K."/>
        </authorList>
    </citation>
    <scope>NUCLEOTIDE SEQUENCE [LARGE SCALE GENOMIC DNA]</scope>
    <source>
        <strain evidence="3 4">TBRC 3947</strain>
    </source>
</reference>
<dbReference type="Pfam" id="PF00313">
    <property type="entry name" value="CSD"/>
    <property type="match status" value="1"/>
</dbReference>
<gene>
    <name evidence="3" type="ORF">ACFFIA_37220</name>
</gene>
<dbReference type="Gene3D" id="2.40.50.140">
    <property type="entry name" value="Nucleic acid-binding proteins"/>
    <property type="match status" value="1"/>
</dbReference>
<dbReference type="InterPro" id="IPR002059">
    <property type="entry name" value="CSP_DNA-bd"/>
</dbReference>
<dbReference type="PRINTS" id="PR00050">
    <property type="entry name" value="COLDSHOCK"/>
</dbReference>
<dbReference type="SUPFAM" id="SSF50249">
    <property type="entry name" value="Nucleic acid-binding proteins"/>
    <property type="match status" value="1"/>
</dbReference>
<dbReference type="RefSeq" id="WP_377260656.1">
    <property type="nucleotide sequence ID" value="NZ_JBHLUH010000079.1"/>
</dbReference>
<proteinExistence type="predicted"/>
<dbReference type="EMBL" id="JBHLUH010000079">
    <property type="protein sequence ID" value="MFC0533264.1"/>
    <property type="molecule type" value="Genomic_DNA"/>
</dbReference>
<evidence type="ECO:0000259" key="2">
    <source>
        <dbReference type="PROSITE" id="PS51857"/>
    </source>
</evidence>
<sequence length="145" mass="15678">MVAVGRILRFDDARGYGFIAPDGGGEDVFVHANDFGEQRHQVHSGTRVEYTVVEGERGLKVATVRILDPSPVQAATGQPDEVSARSKTAPAGDDEGMCDVLTARQYTTEVTEVLLQHVGSLTAAQITQIRERLLAHARAHGWVEA</sequence>
<dbReference type="PANTHER" id="PTHR11544">
    <property type="entry name" value="COLD SHOCK DOMAIN CONTAINING PROTEINS"/>
    <property type="match status" value="1"/>
</dbReference>
<dbReference type="SMART" id="SM00357">
    <property type="entry name" value="CSP"/>
    <property type="match status" value="1"/>
</dbReference>
<dbReference type="InterPro" id="IPR050181">
    <property type="entry name" value="Cold_shock_domain"/>
</dbReference>
<feature type="domain" description="CSD" evidence="2">
    <location>
        <begin position="2"/>
        <end position="66"/>
    </location>
</feature>
<feature type="region of interest" description="Disordered" evidence="1">
    <location>
        <begin position="72"/>
        <end position="96"/>
    </location>
</feature>
<keyword evidence="4" id="KW-1185">Reference proteome</keyword>
<evidence type="ECO:0000313" key="4">
    <source>
        <dbReference type="Proteomes" id="UP001589867"/>
    </source>
</evidence>
<dbReference type="InterPro" id="IPR011129">
    <property type="entry name" value="CSD"/>
</dbReference>
<comment type="caution">
    <text evidence="3">The sequence shown here is derived from an EMBL/GenBank/DDBJ whole genome shotgun (WGS) entry which is preliminary data.</text>
</comment>
<accession>A0ABV6MFC6</accession>
<dbReference type="CDD" id="cd04458">
    <property type="entry name" value="CSP_CDS"/>
    <property type="match status" value="1"/>
</dbReference>